<reference evidence="4" key="1">
    <citation type="submission" date="2016-01" db="EMBL/GenBank/DDBJ databases">
        <authorList>
            <person name="Peeters C."/>
        </authorList>
    </citation>
    <scope>NUCLEOTIDE SEQUENCE [LARGE SCALE GENOMIC DNA]</scope>
    <source>
        <strain evidence="4">LMG 22937</strain>
    </source>
</reference>
<evidence type="ECO:0000256" key="1">
    <source>
        <dbReference type="ARBA" id="ARBA00005623"/>
    </source>
</evidence>
<dbReference type="Pfam" id="PF09363">
    <property type="entry name" value="XFP_C"/>
    <property type="match status" value="1"/>
</dbReference>
<organism evidence="4 5">
    <name type="scientific">Caballeronia terrestris</name>
    <dbReference type="NCBI Taxonomy" id="1226301"/>
    <lineage>
        <taxon>Bacteria</taxon>
        <taxon>Pseudomonadati</taxon>
        <taxon>Pseudomonadota</taxon>
        <taxon>Betaproteobacteria</taxon>
        <taxon>Burkholderiales</taxon>
        <taxon>Burkholderiaceae</taxon>
        <taxon>Caballeronia</taxon>
    </lineage>
</organism>
<comment type="similarity">
    <text evidence="1">Belongs to the XFP family.</text>
</comment>
<dbReference type="GO" id="GO:0050193">
    <property type="term" value="F:phosphoketolase activity"/>
    <property type="evidence" value="ECO:0007669"/>
    <property type="project" value="UniProtKB-EC"/>
</dbReference>
<accession>A0A158KGX7</accession>
<dbReference type="InterPro" id="IPR009014">
    <property type="entry name" value="Transketo_C/PFOR_II"/>
</dbReference>
<proteinExistence type="inferred from homology"/>
<keyword evidence="2 4" id="KW-0456">Lyase</keyword>
<dbReference type="PANTHER" id="PTHR31273">
    <property type="entry name" value="PHOSPHOKETOLASE-RELATED"/>
    <property type="match status" value="1"/>
</dbReference>
<keyword evidence="5" id="KW-1185">Reference proteome</keyword>
<evidence type="ECO:0000313" key="4">
    <source>
        <dbReference type="EMBL" id="SAL79993.1"/>
    </source>
</evidence>
<evidence type="ECO:0000259" key="3">
    <source>
        <dbReference type="Pfam" id="PF09363"/>
    </source>
</evidence>
<dbReference type="EC" id="4.1.2.9" evidence="4"/>
<dbReference type="InterPro" id="IPR005593">
    <property type="entry name" value="Xul5P/Fru6P_PKetolase"/>
</dbReference>
<evidence type="ECO:0000256" key="2">
    <source>
        <dbReference type="ARBA" id="ARBA00023239"/>
    </source>
</evidence>
<protein>
    <submittedName>
        <fullName evidence="4">Xylulose-5-phosphate phosphoketolase</fullName>
        <ecNumber evidence="4">4.1.2.9</ecNumber>
    </submittedName>
</protein>
<feature type="domain" description="Xylulose 5-phosphate/Fructose 6-phosphate phosphoketolase C-terminal" evidence="3">
    <location>
        <begin position="1"/>
        <end position="164"/>
    </location>
</feature>
<dbReference type="AlphaFoldDB" id="A0A158KGX7"/>
<dbReference type="PANTHER" id="PTHR31273:SF0">
    <property type="entry name" value="PHOSPHOKETOLASE-RELATED"/>
    <property type="match status" value="1"/>
</dbReference>
<dbReference type="Gene3D" id="3.40.50.920">
    <property type="match status" value="1"/>
</dbReference>
<name>A0A158KGX7_9BURK</name>
<dbReference type="EMBL" id="FCOL02000052">
    <property type="protein sequence ID" value="SAL79993.1"/>
    <property type="molecule type" value="Genomic_DNA"/>
</dbReference>
<sequence>MASCGDVATQEALAATAILRERLPELKLRFVNVVDLFRMQPASEHPHGSTEREFDSLFTVDKPVIFNFHGYPWLIHKLAYRFRNHEHLHVRGYKEKGNINTPLELAILNQVDRFNLVIDVLDRVPRLQGRTAHLREDMMNAIISNLNYAHTHGIDRAEITDWVWPD</sequence>
<gene>
    <name evidence="4" type="primary">xpkA_2</name>
    <name evidence="4" type="ORF">AWB67_05549</name>
</gene>
<evidence type="ECO:0000313" key="5">
    <source>
        <dbReference type="Proteomes" id="UP000054925"/>
    </source>
</evidence>
<comment type="caution">
    <text evidence="4">The sequence shown here is derived from an EMBL/GenBank/DDBJ whole genome shotgun (WGS) entry which is preliminary data.</text>
</comment>
<dbReference type="InterPro" id="IPR018969">
    <property type="entry name" value="Xul5P/Fru6P_PKetolase_C"/>
</dbReference>
<dbReference type="Proteomes" id="UP000054925">
    <property type="component" value="Unassembled WGS sequence"/>
</dbReference>
<dbReference type="GO" id="GO:0005975">
    <property type="term" value="P:carbohydrate metabolic process"/>
    <property type="evidence" value="ECO:0007669"/>
    <property type="project" value="InterPro"/>
</dbReference>